<dbReference type="Proteomes" id="UP000244161">
    <property type="component" value="Unassembled WGS sequence"/>
</dbReference>
<dbReference type="PANTHER" id="PTHR30185:SF15">
    <property type="entry name" value="CRYPTIC BETA-GLUCOSIDE BGL OPERON ANTITERMINATOR"/>
    <property type="match status" value="1"/>
</dbReference>
<dbReference type="InterPro" id="IPR036634">
    <property type="entry name" value="PRD_sf"/>
</dbReference>
<dbReference type="Gene3D" id="1.10.1790.10">
    <property type="entry name" value="PRD domain"/>
    <property type="match status" value="2"/>
</dbReference>
<dbReference type="InterPro" id="IPR050661">
    <property type="entry name" value="BglG_antiterminators"/>
</dbReference>
<dbReference type="GO" id="GO:0006355">
    <property type="term" value="P:regulation of DNA-templated transcription"/>
    <property type="evidence" value="ECO:0007669"/>
    <property type="project" value="InterPro"/>
</dbReference>
<evidence type="ECO:0000313" key="4">
    <source>
        <dbReference type="Proteomes" id="UP000244161"/>
    </source>
</evidence>
<dbReference type="AlphaFoldDB" id="A0A2T5IK47"/>
<dbReference type="PROSITE" id="PS51372">
    <property type="entry name" value="PRD_2"/>
    <property type="match status" value="2"/>
</dbReference>
<evidence type="ECO:0000259" key="2">
    <source>
        <dbReference type="PROSITE" id="PS51372"/>
    </source>
</evidence>
<accession>A0A2T5IK47</accession>
<dbReference type="SUPFAM" id="SSF50151">
    <property type="entry name" value="SacY-like RNA-binding domain"/>
    <property type="match status" value="1"/>
</dbReference>
<dbReference type="InterPro" id="IPR004341">
    <property type="entry name" value="CAT_RNA-bd_dom"/>
</dbReference>
<dbReference type="Gene3D" id="2.30.24.10">
    <property type="entry name" value="CAT RNA-binding domain"/>
    <property type="match status" value="1"/>
</dbReference>
<reference evidence="3 4" key="1">
    <citation type="submission" date="2018-04" db="EMBL/GenBank/DDBJ databases">
        <title>Genomic Encyclopedia of Archaeal and Bacterial Type Strains, Phase II (KMG-II): from individual species to whole genera.</title>
        <authorList>
            <person name="Goeker M."/>
        </authorList>
    </citation>
    <scope>NUCLEOTIDE SEQUENCE [LARGE SCALE GENOMIC DNA]</scope>
    <source>
        <strain evidence="3 4">DSM 18806</strain>
    </source>
</reference>
<dbReference type="PANTHER" id="PTHR30185">
    <property type="entry name" value="CRYPTIC BETA-GLUCOSIDE BGL OPERON ANTITERMINATOR"/>
    <property type="match status" value="1"/>
</dbReference>
<dbReference type="Pfam" id="PF03123">
    <property type="entry name" value="CAT_RBD"/>
    <property type="match status" value="1"/>
</dbReference>
<dbReference type="SUPFAM" id="SSF63520">
    <property type="entry name" value="PTS-regulatory domain, PRD"/>
    <property type="match status" value="2"/>
</dbReference>
<comment type="caution">
    <text evidence="3">The sequence shown here is derived from an EMBL/GenBank/DDBJ whole genome shotgun (WGS) entry which is preliminary data.</text>
</comment>
<dbReference type="InterPro" id="IPR036650">
    <property type="entry name" value="CAT_RNA-bd_dom_sf"/>
</dbReference>
<keyword evidence="1" id="KW-0677">Repeat</keyword>
<evidence type="ECO:0000256" key="1">
    <source>
        <dbReference type="ARBA" id="ARBA00022737"/>
    </source>
</evidence>
<feature type="domain" description="PRD" evidence="2">
    <location>
        <begin position="168"/>
        <end position="283"/>
    </location>
</feature>
<organism evidence="3 4">
    <name type="scientific">Trichococcus patagoniensis</name>
    <dbReference type="NCBI Taxonomy" id="382641"/>
    <lineage>
        <taxon>Bacteria</taxon>
        <taxon>Bacillati</taxon>
        <taxon>Bacillota</taxon>
        <taxon>Bacilli</taxon>
        <taxon>Lactobacillales</taxon>
        <taxon>Carnobacteriaceae</taxon>
        <taxon>Trichococcus</taxon>
    </lineage>
</organism>
<dbReference type="RefSeq" id="WP_108032815.1">
    <property type="nucleotide sequence ID" value="NZ_QAOM01000010.1"/>
</dbReference>
<sequence>MNVVQSLNQNALLVNDAGKECIVVGKGIGFGKKKGDKVSEDLITKVYKMAPEKSEWTGYYENVDEQCIQMAEEIAEQAEKFLNKEFSGNFILSLASHIQYLEAKYQDQIDIPEPFHYELKYLFSNEHQAAEWSIKFLQDKYNLNLPMAEVSFFTLHFVNGLLETGQVNNVVELSNILNETIELLEGEMNRDLNRETIEFSRFVVHLRYFIIRNLTGKLKDSNIEEEAFKKIYDLSFEMFPFEKAILEKLKTMLYLEHDMKFGNSEDFYLLLHLVRIMKSGGGCNNEFSRVVQGRVD</sequence>
<gene>
    <name evidence="3" type="ORF">C8U37_110105</name>
</gene>
<dbReference type="GO" id="GO:0003723">
    <property type="term" value="F:RNA binding"/>
    <property type="evidence" value="ECO:0007669"/>
    <property type="project" value="InterPro"/>
</dbReference>
<name>A0A2T5IK47_9LACT</name>
<dbReference type="OrthoDB" id="9813552at2"/>
<dbReference type="Pfam" id="PF00874">
    <property type="entry name" value="PRD"/>
    <property type="match status" value="1"/>
</dbReference>
<evidence type="ECO:0000313" key="3">
    <source>
        <dbReference type="EMBL" id="PTQ84187.1"/>
    </source>
</evidence>
<proteinExistence type="predicted"/>
<feature type="domain" description="PRD" evidence="2">
    <location>
        <begin position="62"/>
        <end position="167"/>
    </location>
</feature>
<keyword evidence="4" id="KW-1185">Reference proteome</keyword>
<dbReference type="InterPro" id="IPR011608">
    <property type="entry name" value="PRD"/>
</dbReference>
<dbReference type="SMART" id="SM01061">
    <property type="entry name" value="CAT_RBD"/>
    <property type="match status" value="1"/>
</dbReference>
<dbReference type="EMBL" id="QAOM01000010">
    <property type="protein sequence ID" value="PTQ84187.1"/>
    <property type="molecule type" value="Genomic_DNA"/>
</dbReference>
<protein>
    <submittedName>
        <fullName evidence="3">BglG family transcriptional antiterminator</fullName>
    </submittedName>
</protein>